<feature type="compositionally biased region" description="Basic residues" evidence="1">
    <location>
        <begin position="41"/>
        <end position="54"/>
    </location>
</feature>
<evidence type="ECO:0000313" key="2">
    <source>
        <dbReference type="EMBL" id="BCS30609.1"/>
    </source>
</evidence>
<organism evidence="2 3">
    <name type="scientific">Aspergillus puulaauensis</name>
    <dbReference type="NCBI Taxonomy" id="1220207"/>
    <lineage>
        <taxon>Eukaryota</taxon>
        <taxon>Fungi</taxon>
        <taxon>Dikarya</taxon>
        <taxon>Ascomycota</taxon>
        <taxon>Pezizomycotina</taxon>
        <taxon>Eurotiomycetes</taxon>
        <taxon>Eurotiomycetidae</taxon>
        <taxon>Eurotiales</taxon>
        <taxon>Aspergillaceae</taxon>
        <taxon>Aspergillus</taxon>
    </lineage>
</organism>
<dbReference type="InterPro" id="IPR053178">
    <property type="entry name" value="Osmoadaptation_assoc"/>
</dbReference>
<dbReference type="KEGG" id="apuu:APUU_80912A"/>
<accession>A0A7R8ASP8</accession>
<protein>
    <submittedName>
        <fullName evidence="2">Uncharacterized protein</fullName>
    </submittedName>
</protein>
<dbReference type="PANTHER" id="PTHR38111:SF6">
    <property type="entry name" value="FINGER DOMAIN PROTEIN, PUTATIVE (AFU_ORTHOLOGUE AFUA_8G01940)-RELATED"/>
    <property type="match status" value="1"/>
</dbReference>
<dbReference type="PANTHER" id="PTHR38111">
    <property type="entry name" value="ZN(2)-C6 FUNGAL-TYPE DOMAIN-CONTAINING PROTEIN-RELATED"/>
    <property type="match status" value="1"/>
</dbReference>
<name>A0A7R8ASP8_9EURO</name>
<dbReference type="AlphaFoldDB" id="A0A7R8ASP8"/>
<keyword evidence="3" id="KW-1185">Reference proteome</keyword>
<evidence type="ECO:0000256" key="1">
    <source>
        <dbReference type="SAM" id="MobiDB-lite"/>
    </source>
</evidence>
<dbReference type="GeneID" id="64980606"/>
<dbReference type="EMBL" id="AP024450">
    <property type="protein sequence ID" value="BCS30609.1"/>
    <property type="molecule type" value="Genomic_DNA"/>
</dbReference>
<dbReference type="Proteomes" id="UP000654913">
    <property type="component" value="Chromosome 8"/>
</dbReference>
<dbReference type="OrthoDB" id="5126878at2759"/>
<reference evidence="2" key="2">
    <citation type="submission" date="2021-02" db="EMBL/GenBank/DDBJ databases">
        <title>Aspergillus puulaauensis MK2 genome sequence.</title>
        <authorList>
            <person name="Futagami T."/>
            <person name="Mori K."/>
            <person name="Kadooka C."/>
            <person name="Tanaka T."/>
        </authorList>
    </citation>
    <scope>NUCLEOTIDE SEQUENCE</scope>
    <source>
        <strain evidence="2">MK2</strain>
    </source>
</reference>
<dbReference type="RefSeq" id="XP_041562795.1">
    <property type="nucleotide sequence ID" value="XM_041697245.1"/>
</dbReference>
<feature type="region of interest" description="Disordered" evidence="1">
    <location>
        <begin position="1"/>
        <end position="73"/>
    </location>
</feature>
<sequence length="513" mass="57492">MRPSQPSRKPRSRAKNGPAFVFVDAPNNRSGKPHDEASRAQIRRQAARSGRKSQRVQSLDGEDGSCSPEELELQSEPGLLQLVQVQGGPMLTMQPSFSGYEALRVRYNFDITYLTSFTDVDLGKTASLFLHEHENGRAAHLTRLLQRQSSSSFLSYLPSRYGASAVLDDAMHCLAARAGQIFGFGVSAGTISALYARALKSLQGALTDNGLCLGADVYCATRLLTLYELIGLPGANHWVLHNRGGIKLVELRGPDNHTTRFDWMLLKSQGPSILVDELYRRKTSIFEAPAWQHLFNYASRSEPDPDMSLWWEIFSSISFVTGIMKNMSDLFQHPLLDGMSYTQAHQKLKTDTLDRAQSIHRRLHEIRARSQEAGSPSLSDLPLTPESPDRIRLRGFFLYSLMQICRALATISKTGTSRATAEEEAQALAAQALLIQYATTDLDPAMSWHFGQRNALAESIVGSRAEWISEADFGSLKGDYYDEERERERFLGARWLVWYESWMNQYLSVALES</sequence>
<evidence type="ECO:0000313" key="3">
    <source>
        <dbReference type="Proteomes" id="UP000654913"/>
    </source>
</evidence>
<gene>
    <name evidence="2" type="ORF">APUU_80912A</name>
</gene>
<reference evidence="2" key="1">
    <citation type="submission" date="2021-01" db="EMBL/GenBank/DDBJ databases">
        <authorList>
            <consortium name="Aspergillus puulaauensis MK2 genome sequencing consortium"/>
            <person name="Kazuki M."/>
            <person name="Futagami T."/>
        </authorList>
    </citation>
    <scope>NUCLEOTIDE SEQUENCE</scope>
    <source>
        <strain evidence="2">MK2</strain>
    </source>
</reference>
<proteinExistence type="predicted"/>